<dbReference type="AlphaFoldDB" id="T0KQ04"/>
<keyword evidence="2" id="KW-1003">Cell membrane</keyword>
<keyword evidence="6" id="KW-0653">Protein transport</keyword>
<protein>
    <recommendedName>
        <fullName evidence="8">MotA/TolQ/ExbB proton channel domain-containing protein</fullName>
    </recommendedName>
</protein>
<feature type="transmembrane region" description="Helical" evidence="7">
    <location>
        <begin position="82"/>
        <end position="103"/>
    </location>
</feature>
<comment type="similarity">
    <text evidence="6">Belongs to the exbB/tolQ family.</text>
</comment>
<keyword evidence="6" id="KW-0813">Transport</keyword>
<dbReference type="PANTHER" id="PTHR30625:SF11">
    <property type="entry name" value="MOTA_TOLQ_EXBB PROTON CHANNEL DOMAIN-CONTAINING PROTEIN"/>
    <property type="match status" value="1"/>
</dbReference>
<evidence type="ECO:0000259" key="8">
    <source>
        <dbReference type="Pfam" id="PF01618"/>
    </source>
</evidence>
<sequence length="169" mass="18786">MNLHQFIDQGGVIILILIAMLGFGLIIMLWKFLILLSFMMKKKDRCKDCIEVLPQNSDISMVELVVHEKMHSLERGLESVKIIATISPLLGLLGTVIGIYTAFVSISVHGLGDPSFFADGISMAMITTIAGLIVAIPHYVGYNYLVAMMDKLELSFTQEIYTYVKLQDA</sequence>
<evidence type="ECO:0000256" key="3">
    <source>
        <dbReference type="ARBA" id="ARBA00022692"/>
    </source>
</evidence>
<dbReference type="STRING" id="1172190.M947_08735"/>
<dbReference type="RefSeq" id="WP_021287995.1">
    <property type="nucleotide sequence ID" value="NZ_AUPZ01000013.1"/>
</dbReference>
<dbReference type="GO" id="GO:0005886">
    <property type="term" value="C:plasma membrane"/>
    <property type="evidence" value="ECO:0007669"/>
    <property type="project" value="UniProtKB-SubCell"/>
</dbReference>
<evidence type="ECO:0000256" key="7">
    <source>
        <dbReference type="SAM" id="Phobius"/>
    </source>
</evidence>
<feature type="transmembrane region" description="Helical" evidence="7">
    <location>
        <begin position="123"/>
        <end position="145"/>
    </location>
</feature>
<organism evidence="9 10">
    <name type="scientific">Sulfurimonas hongkongensis</name>
    <dbReference type="NCBI Taxonomy" id="1172190"/>
    <lineage>
        <taxon>Bacteria</taxon>
        <taxon>Pseudomonadati</taxon>
        <taxon>Campylobacterota</taxon>
        <taxon>Epsilonproteobacteria</taxon>
        <taxon>Campylobacterales</taxon>
        <taxon>Sulfurimonadaceae</taxon>
        <taxon>Sulfurimonas</taxon>
    </lineage>
</organism>
<dbReference type="PANTHER" id="PTHR30625">
    <property type="entry name" value="PROTEIN TOLQ"/>
    <property type="match status" value="1"/>
</dbReference>
<name>T0KQ04_9BACT</name>
<accession>T0KQ04</accession>
<evidence type="ECO:0000313" key="10">
    <source>
        <dbReference type="Proteomes" id="UP000015520"/>
    </source>
</evidence>
<proteinExistence type="inferred from homology"/>
<feature type="domain" description="MotA/TolQ/ExbB proton channel" evidence="8">
    <location>
        <begin position="60"/>
        <end position="156"/>
    </location>
</feature>
<keyword evidence="5 7" id="KW-0472">Membrane</keyword>
<feature type="transmembrane region" description="Helical" evidence="7">
    <location>
        <begin position="12"/>
        <end position="38"/>
    </location>
</feature>
<comment type="subcellular location">
    <subcellularLocation>
        <location evidence="1">Cell inner membrane</location>
        <topology evidence="1">Multi-pass membrane protein</topology>
    </subcellularLocation>
    <subcellularLocation>
        <location evidence="6">Membrane</location>
        <topology evidence="6">Multi-pass membrane protein</topology>
    </subcellularLocation>
</comment>
<evidence type="ECO:0000256" key="5">
    <source>
        <dbReference type="ARBA" id="ARBA00023136"/>
    </source>
</evidence>
<dbReference type="GO" id="GO:0017038">
    <property type="term" value="P:protein import"/>
    <property type="evidence" value="ECO:0007669"/>
    <property type="project" value="TreeGrafter"/>
</dbReference>
<dbReference type="InterPro" id="IPR050790">
    <property type="entry name" value="ExbB/TolQ_transport"/>
</dbReference>
<keyword evidence="3 7" id="KW-0812">Transmembrane</keyword>
<evidence type="ECO:0000256" key="4">
    <source>
        <dbReference type="ARBA" id="ARBA00022989"/>
    </source>
</evidence>
<dbReference type="Proteomes" id="UP000015520">
    <property type="component" value="Unassembled WGS sequence"/>
</dbReference>
<dbReference type="EMBL" id="AUPZ01000013">
    <property type="protein sequence ID" value="EQB35358.1"/>
    <property type="molecule type" value="Genomic_DNA"/>
</dbReference>
<evidence type="ECO:0000313" key="9">
    <source>
        <dbReference type="EMBL" id="EQB35358.1"/>
    </source>
</evidence>
<comment type="caution">
    <text evidence="9">The sequence shown here is derived from an EMBL/GenBank/DDBJ whole genome shotgun (WGS) entry which is preliminary data.</text>
</comment>
<dbReference type="Pfam" id="PF01618">
    <property type="entry name" value="MotA_ExbB"/>
    <property type="match status" value="1"/>
</dbReference>
<dbReference type="InterPro" id="IPR002898">
    <property type="entry name" value="MotA_ExbB_proton_chnl"/>
</dbReference>
<evidence type="ECO:0000256" key="6">
    <source>
        <dbReference type="RuleBase" id="RU004057"/>
    </source>
</evidence>
<keyword evidence="10" id="KW-1185">Reference proteome</keyword>
<dbReference type="eggNOG" id="COG0811">
    <property type="taxonomic scope" value="Bacteria"/>
</dbReference>
<evidence type="ECO:0000256" key="1">
    <source>
        <dbReference type="ARBA" id="ARBA00004429"/>
    </source>
</evidence>
<reference evidence="9 10" key="1">
    <citation type="submission" date="2013-07" db="EMBL/GenBank/DDBJ databases">
        <title>Sulfurimonas hongkongensis AST-10 Genome Sequencing.</title>
        <authorList>
            <person name="Cai L."/>
            <person name="Zhang T."/>
        </authorList>
    </citation>
    <scope>NUCLEOTIDE SEQUENCE [LARGE SCALE GENOMIC DNA]</scope>
    <source>
        <strain evidence="9 10">AST-10</strain>
    </source>
</reference>
<gene>
    <name evidence="9" type="ORF">M947_08735</name>
</gene>
<evidence type="ECO:0000256" key="2">
    <source>
        <dbReference type="ARBA" id="ARBA00022475"/>
    </source>
</evidence>
<dbReference type="PATRIC" id="fig|1172190.3.peg.1680"/>
<keyword evidence="4 7" id="KW-1133">Transmembrane helix</keyword>